<gene>
    <name evidence="1" type="ORF">E8K88_16405</name>
</gene>
<comment type="caution">
    <text evidence="1">The sequence shown here is derived from an EMBL/GenBank/DDBJ whole genome shotgun (WGS) entry which is preliminary data.</text>
</comment>
<dbReference type="Pfam" id="PF04860">
    <property type="entry name" value="Phage_portal"/>
    <property type="match status" value="1"/>
</dbReference>
<evidence type="ECO:0000313" key="1">
    <source>
        <dbReference type="EMBL" id="THJ30947.1"/>
    </source>
</evidence>
<evidence type="ECO:0000313" key="2">
    <source>
        <dbReference type="Proteomes" id="UP000306236"/>
    </source>
</evidence>
<organism evidence="1 2">
    <name type="scientific">Lampropedia aestuarii</name>
    <dbReference type="NCBI Taxonomy" id="2562762"/>
    <lineage>
        <taxon>Bacteria</taxon>
        <taxon>Pseudomonadati</taxon>
        <taxon>Pseudomonadota</taxon>
        <taxon>Betaproteobacteria</taxon>
        <taxon>Burkholderiales</taxon>
        <taxon>Comamonadaceae</taxon>
        <taxon>Lampropedia</taxon>
    </lineage>
</organism>
<dbReference type="EMBL" id="SSWX01000030">
    <property type="protein sequence ID" value="THJ30947.1"/>
    <property type="molecule type" value="Genomic_DNA"/>
</dbReference>
<protein>
    <submittedName>
        <fullName evidence="1">Phage portal protein</fullName>
    </submittedName>
</protein>
<dbReference type="InterPro" id="IPR006944">
    <property type="entry name" value="Phage/GTA_portal"/>
</dbReference>
<dbReference type="NCBIfam" id="TIGR01537">
    <property type="entry name" value="portal_HK97"/>
    <property type="match status" value="1"/>
</dbReference>
<dbReference type="OrthoDB" id="9765386at2"/>
<dbReference type="RefSeq" id="WP_136407759.1">
    <property type="nucleotide sequence ID" value="NZ_SSWX01000030.1"/>
</dbReference>
<reference evidence="1 2" key="1">
    <citation type="submission" date="2019-04" db="EMBL/GenBank/DDBJ databases">
        <title>Lampropedia sp YIM MLB12 draf genome.</title>
        <authorList>
            <person name="Wang Y.-X."/>
        </authorList>
    </citation>
    <scope>NUCLEOTIDE SEQUENCE [LARGE SCALE GENOMIC DNA]</scope>
    <source>
        <strain evidence="1 2">YIM MLB12</strain>
    </source>
</reference>
<dbReference type="InterPro" id="IPR006427">
    <property type="entry name" value="Portal_HK97"/>
</dbReference>
<proteinExistence type="predicted"/>
<sequence>MNFISRAYRSVRKAMSPVGGGRGWWPMVREAFAGAWQRNQELQHMDLLASPIVYSCITLIANDIGKLRVKIVAKDSQGIWVEVAEDNGVKPVLRTPNRFQNHIQFKQWWLMSKLRFGNVYALKERDSKGKVKALYVLDPTLVTPLVSDDGSIFYQLGQDNLAGLRTGGTVVPASEIIHDRMNCLYHPLVGISPLYAAAIAAGIGIKIQDNTLRFFANSAQPGGILVAPGKITPENAKEIKEAWDTGYSGSNAGRVAVLGEGMKFEPMSRTAVDSQLIETLRWSDERICSVFHVPGYKVGVGAAPSHNNIEALDRAYYSDCLQSPIEEMEACLDAGLGFDGETKGVELDLDGLMRMDSKTQMETLKAGIDGSILAVNDARKRVNLPPLAGGETVYMQQQDYPLDQVRLNRIDQAESVPAIAQMSEADSQALAEAKALLATQKAIQAAREKVMTHV</sequence>
<name>A0A4S5BF57_9BURK</name>
<accession>A0A4S5BF57</accession>
<dbReference type="Proteomes" id="UP000306236">
    <property type="component" value="Unassembled WGS sequence"/>
</dbReference>
<dbReference type="AlphaFoldDB" id="A0A4S5BF57"/>
<keyword evidence="2" id="KW-1185">Reference proteome</keyword>